<reference evidence="1" key="1">
    <citation type="submission" date="2022-07" db="EMBL/GenBank/DDBJ databases">
        <authorList>
            <person name="Li W.-J."/>
            <person name="Deng Q.-Q."/>
        </authorList>
    </citation>
    <scope>NUCLEOTIDE SEQUENCE</scope>
    <source>
        <strain evidence="1">SYSU M60031</strain>
    </source>
</reference>
<comment type="caution">
    <text evidence="1">The sequence shown here is derived from an EMBL/GenBank/DDBJ whole genome shotgun (WGS) entry which is preliminary data.</text>
</comment>
<dbReference type="Proteomes" id="UP001156102">
    <property type="component" value="Unassembled WGS sequence"/>
</dbReference>
<sequence>MGERKNCGCAAGTLAHHVAERSGMSVSWIQEHFDMEMLVEQARYLAEAGTVYLCLGSGGHQAASGMQAKLMELGKIVYPLAADYVQQCAIRQACSNELVVYMGDRRRGVPVELQQTAADSGVALFCLSRCLRSKDCSGEASAQFSEQLLHTVLCLSVEYVWGRLSAKKEALQQG</sequence>
<organism evidence="1 2">
    <name type="scientific">Ectobacillus ponti</name>
    <dbReference type="NCBI Taxonomy" id="2961894"/>
    <lineage>
        <taxon>Bacteria</taxon>
        <taxon>Bacillati</taxon>
        <taxon>Bacillota</taxon>
        <taxon>Bacilli</taxon>
        <taxon>Bacillales</taxon>
        <taxon>Bacillaceae</taxon>
        <taxon>Ectobacillus</taxon>
    </lineage>
</organism>
<name>A0AA41X414_9BACI</name>
<dbReference type="RefSeq" id="WP_254758467.1">
    <property type="nucleotide sequence ID" value="NZ_JANCLT010000003.1"/>
</dbReference>
<proteinExistence type="predicted"/>
<keyword evidence="2" id="KW-1185">Reference proteome</keyword>
<dbReference type="EMBL" id="JANCLT010000003">
    <property type="protein sequence ID" value="MCP8968564.1"/>
    <property type="molecule type" value="Genomic_DNA"/>
</dbReference>
<protein>
    <recommendedName>
        <fullName evidence="3">SIS domain-containing protein</fullName>
    </recommendedName>
</protein>
<gene>
    <name evidence="1" type="ORF">NK662_08420</name>
</gene>
<evidence type="ECO:0000313" key="1">
    <source>
        <dbReference type="EMBL" id="MCP8968564.1"/>
    </source>
</evidence>
<accession>A0AA41X414</accession>
<evidence type="ECO:0008006" key="3">
    <source>
        <dbReference type="Google" id="ProtNLM"/>
    </source>
</evidence>
<dbReference type="AlphaFoldDB" id="A0AA41X414"/>
<evidence type="ECO:0000313" key="2">
    <source>
        <dbReference type="Proteomes" id="UP001156102"/>
    </source>
</evidence>